<evidence type="ECO:0008006" key="2">
    <source>
        <dbReference type="Google" id="ProtNLM"/>
    </source>
</evidence>
<protein>
    <recommendedName>
        <fullName evidence="2">Aminoglycoside phosphotransferase domain-containing protein</fullName>
    </recommendedName>
</protein>
<dbReference type="PANTHER" id="PTHR21310:SF39">
    <property type="entry name" value="AMINOGLYCOSIDE PHOSPHOTRANSFERASE DOMAIN-CONTAINING PROTEIN"/>
    <property type="match status" value="1"/>
</dbReference>
<dbReference type="EMBL" id="JAFIQS010000001">
    <property type="protein sequence ID" value="KAG5174625.1"/>
    <property type="molecule type" value="Genomic_DNA"/>
</dbReference>
<reference evidence="1" key="1">
    <citation type="submission" date="2021-02" db="EMBL/GenBank/DDBJ databases">
        <title>Psilocybe cubensis genome.</title>
        <authorList>
            <person name="Mckernan K.J."/>
            <person name="Crawford S."/>
            <person name="Trippe A."/>
            <person name="Kane L.T."/>
            <person name="Mclaughlin S."/>
        </authorList>
    </citation>
    <scope>NUCLEOTIDE SEQUENCE [LARGE SCALE GENOMIC DNA]</scope>
    <source>
        <strain evidence="1">MGC-MH-2018</strain>
    </source>
</reference>
<dbReference type="InterPro" id="IPR051678">
    <property type="entry name" value="AGP_Transferase"/>
</dbReference>
<dbReference type="SUPFAM" id="SSF56112">
    <property type="entry name" value="Protein kinase-like (PK-like)"/>
    <property type="match status" value="1"/>
</dbReference>
<organism evidence="1">
    <name type="scientific">Psilocybe cubensis</name>
    <name type="common">Psychedelic mushroom</name>
    <name type="synonym">Stropharia cubensis</name>
    <dbReference type="NCBI Taxonomy" id="181762"/>
    <lineage>
        <taxon>Eukaryota</taxon>
        <taxon>Fungi</taxon>
        <taxon>Dikarya</taxon>
        <taxon>Basidiomycota</taxon>
        <taxon>Agaricomycotina</taxon>
        <taxon>Agaricomycetes</taxon>
        <taxon>Agaricomycetidae</taxon>
        <taxon>Agaricales</taxon>
        <taxon>Agaricineae</taxon>
        <taxon>Strophariaceae</taxon>
        <taxon>Psilocybe</taxon>
    </lineage>
</organism>
<dbReference type="OrthoDB" id="4177236at2759"/>
<dbReference type="AlphaFoldDB" id="A0A8H7Y6A7"/>
<accession>A0A8H7Y6A7</accession>
<name>A0A8H7Y6A7_PSICU</name>
<gene>
    <name evidence="1" type="ORF">JR316_001287</name>
</gene>
<sequence>MESWALDVIARIFSLPVPPNVNRDTPDPESLPVIPDDDAAWELTKTPEAVAFNKHLAAYTEGHDLAPAQKIAPNLILKNLNPFESYNCSFVRAHTNIPVPQPRYTHLKQFFVADLIPGRMLLECWDSLSSFYQFRIACTLRGYVSQMRRVTSDRPGGIKLGHVRGVLFDPNLWNGPFRDVETFRNWIVNITYLDRVHRDQGFRMKNPNMPPPPTPPLPELLPDSEWNLVLTHCDLSLSNIILSDDGVLWVIDWEWGGFYPPWIESRGMKRYTWAPASWKRWFTFIAGASDNTDHIWSHMDDIASAYATSVPREDYWPDQL</sequence>
<dbReference type="Gene3D" id="3.90.1200.10">
    <property type="match status" value="1"/>
</dbReference>
<comment type="caution">
    <text evidence="1">The sequence shown here is derived from an EMBL/GenBank/DDBJ whole genome shotgun (WGS) entry which is preliminary data.</text>
</comment>
<dbReference type="InterPro" id="IPR011009">
    <property type="entry name" value="Kinase-like_dom_sf"/>
</dbReference>
<evidence type="ECO:0000313" key="1">
    <source>
        <dbReference type="EMBL" id="KAG5174625.1"/>
    </source>
</evidence>
<dbReference type="PANTHER" id="PTHR21310">
    <property type="entry name" value="AMINOGLYCOSIDE PHOSPHOTRANSFERASE-RELATED-RELATED"/>
    <property type="match status" value="1"/>
</dbReference>
<proteinExistence type="predicted"/>